<name>A0A699ZJR5_HAELA</name>
<dbReference type="Proteomes" id="UP000485058">
    <property type="component" value="Unassembled WGS sequence"/>
</dbReference>
<organism evidence="1 2">
    <name type="scientific">Haematococcus lacustris</name>
    <name type="common">Green alga</name>
    <name type="synonym">Haematococcus pluvialis</name>
    <dbReference type="NCBI Taxonomy" id="44745"/>
    <lineage>
        <taxon>Eukaryota</taxon>
        <taxon>Viridiplantae</taxon>
        <taxon>Chlorophyta</taxon>
        <taxon>core chlorophytes</taxon>
        <taxon>Chlorophyceae</taxon>
        <taxon>CS clade</taxon>
        <taxon>Chlamydomonadales</taxon>
        <taxon>Haematococcaceae</taxon>
        <taxon>Haematococcus</taxon>
    </lineage>
</organism>
<evidence type="ECO:0000313" key="2">
    <source>
        <dbReference type="Proteomes" id="UP000485058"/>
    </source>
</evidence>
<accession>A0A699ZJR5</accession>
<reference evidence="1 2" key="1">
    <citation type="submission" date="2020-02" db="EMBL/GenBank/DDBJ databases">
        <title>Draft genome sequence of Haematococcus lacustris strain NIES-144.</title>
        <authorList>
            <person name="Morimoto D."/>
            <person name="Nakagawa S."/>
            <person name="Yoshida T."/>
            <person name="Sawayama S."/>
        </authorList>
    </citation>
    <scope>NUCLEOTIDE SEQUENCE [LARGE SCALE GENOMIC DNA]</scope>
    <source>
        <strain evidence="1 2">NIES-144</strain>
    </source>
</reference>
<sequence length="69" mass="7511">MGLSFAEVTGQQGRPGVAWFRAADYPGAAASLLDAVYPYDENSTFMQPWLDCYAAYSTTLDLGRVSKLV</sequence>
<dbReference type="AlphaFoldDB" id="A0A699ZJR5"/>
<feature type="non-terminal residue" evidence="1">
    <location>
        <position position="69"/>
    </location>
</feature>
<comment type="caution">
    <text evidence="1">The sequence shown here is derived from an EMBL/GenBank/DDBJ whole genome shotgun (WGS) entry which is preliminary data.</text>
</comment>
<evidence type="ECO:0000313" key="1">
    <source>
        <dbReference type="EMBL" id="GFH22883.1"/>
    </source>
</evidence>
<feature type="non-terminal residue" evidence="1">
    <location>
        <position position="1"/>
    </location>
</feature>
<proteinExistence type="predicted"/>
<protein>
    <submittedName>
        <fullName evidence="1">Uncharacterized protein</fullName>
    </submittedName>
</protein>
<keyword evidence="2" id="KW-1185">Reference proteome</keyword>
<dbReference type="EMBL" id="BLLF01002145">
    <property type="protein sequence ID" value="GFH22883.1"/>
    <property type="molecule type" value="Genomic_DNA"/>
</dbReference>
<gene>
    <name evidence="1" type="ORF">HaLaN_20408</name>
</gene>